<accession>A0A061RMP9</accession>
<dbReference type="EMBL" id="GBEZ01012655">
    <property type="protein sequence ID" value="JAC73253.1"/>
    <property type="molecule type" value="Transcribed_RNA"/>
</dbReference>
<protein>
    <submittedName>
        <fullName evidence="2">Uncharacterized protein</fullName>
    </submittedName>
</protein>
<reference evidence="2" key="1">
    <citation type="submission" date="2014-05" db="EMBL/GenBank/DDBJ databases">
        <title>The transcriptome of the halophilic microalga Tetraselmis sp. GSL018 isolated from the Great Salt Lake, Utah.</title>
        <authorList>
            <person name="Jinkerson R.E."/>
            <person name="D'Adamo S."/>
            <person name="Posewitz M.C."/>
        </authorList>
    </citation>
    <scope>NUCLEOTIDE SEQUENCE</scope>
    <source>
        <strain evidence="2">GSL018</strain>
    </source>
</reference>
<feature type="region of interest" description="Disordered" evidence="1">
    <location>
        <begin position="1"/>
        <end position="27"/>
    </location>
</feature>
<proteinExistence type="predicted"/>
<evidence type="ECO:0000256" key="1">
    <source>
        <dbReference type="SAM" id="MobiDB-lite"/>
    </source>
</evidence>
<sequence length="96" mass="10159">EGGADEQISTTEPLAADDASPPPARSVALQEKLSVGWSGGRRLSCPGYRAHCQHLSYPSVRLEISLWGVLLLACPRSQDPQAALPVALTSGHLSKQ</sequence>
<dbReference type="AlphaFoldDB" id="A0A061RMP9"/>
<feature type="non-terminal residue" evidence="2">
    <location>
        <position position="1"/>
    </location>
</feature>
<evidence type="ECO:0000313" key="2">
    <source>
        <dbReference type="EMBL" id="JAC73253.1"/>
    </source>
</evidence>
<organism evidence="2">
    <name type="scientific">Tetraselmis sp. GSL018</name>
    <dbReference type="NCBI Taxonomy" id="582737"/>
    <lineage>
        <taxon>Eukaryota</taxon>
        <taxon>Viridiplantae</taxon>
        <taxon>Chlorophyta</taxon>
        <taxon>core chlorophytes</taxon>
        <taxon>Chlorodendrophyceae</taxon>
        <taxon>Chlorodendrales</taxon>
        <taxon>Chlorodendraceae</taxon>
        <taxon>Tetraselmis</taxon>
    </lineage>
</organism>
<gene>
    <name evidence="2" type="ORF">TSPGSL018_29344</name>
</gene>
<name>A0A061RMP9_9CHLO</name>